<gene>
    <name evidence="1" type="ORF">H9R40_07510</name>
</gene>
<organism evidence="1 2">
    <name type="scientific">Enterobacter kobei</name>
    <dbReference type="NCBI Taxonomy" id="208224"/>
    <lineage>
        <taxon>Bacteria</taxon>
        <taxon>Pseudomonadati</taxon>
        <taxon>Pseudomonadota</taxon>
        <taxon>Gammaproteobacteria</taxon>
        <taxon>Enterobacterales</taxon>
        <taxon>Enterobacteriaceae</taxon>
        <taxon>Enterobacter</taxon>
        <taxon>Enterobacter cloacae complex</taxon>
    </lineage>
</organism>
<comment type="caution">
    <text evidence="1">The sequence shown here is derived from an EMBL/GenBank/DDBJ whole genome shotgun (WGS) entry which is preliminary data.</text>
</comment>
<sequence length="76" mass="8347">MPPGEASGNGTVFCGCCDNAKIEVFNYQRLEELSSNTYLHTNALASPIHPMLIFIRFVGISLYKTLSLLQRSNPVG</sequence>
<dbReference type="Proteomes" id="UP000613022">
    <property type="component" value="Unassembled WGS sequence"/>
</dbReference>
<protein>
    <submittedName>
        <fullName evidence="1">Uncharacterized protein</fullName>
    </submittedName>
</protein>
<proteinExistence type="predicted"/>
<reference evidence="1" key="1">
    <citation type="submission" date="2020-08" db="EMBL/GenBank/DDBJ databases">
        <title>Distribution of Beta-Lactamase Producing Gram-Negative Bacterial Isolates in Isabela River of Santo Domingo, Dominican Republic.</title>
        <authorList>
            <person name="Calderon V."/>
            <person name="Del Rosario C."/>
            <person name="Duarte A."/>
            <person name="Bonnelly R."/>
            <person name="Barauna R."/>
            <person name="Ramos R.T."/>
            <person name="Perdomo O.P."/>
            <person name="Rodriguez De Francisco L.E."/>
            <person name="Franco De Los Santos E.F."/>
        </authorList>
    </citation>
    <scope>NUCLEOTIDE SEQUENCE</scope>
    <source>
        <strain evidence="1">INTEC_BI4_1.1</strain>
    </source>
</reference>
<accession>A0AAW3XEY9</accession>
<evidence type="ECO:0000313" key="1">
    <source>
        <dbReference type="EMBL" id="MBC6323085.1"/>
    </source>
</evidence>
<dbReference type="RefSeq" id="WP_131631984.1">
    <property type="nucleotide sequence ID" value="NZ_JACSEP010000010.1"/>
</dbReference>
<dbReference type="AlphaFoldDB" id="A0AAW3XEY9"/>
<dbReference type="EMBL" id="JACSEP010000010">
    <property type="protein sequence ID" value="MBC6323085.1"/>
    <property type="molecule type" value="Genomic_DNA"/>
</dbReference>
<evidence type="ECO:0000313" key="2">
    <source>
        <dbReference type="Proteomes" id="UP000613022"/>
    </source>
</evidence>
<name>A0AAW3XEY9_9ENTR</name>